<dbReference type="GO" id="GO:0000976">
    <property type="term" value="F:transcription cis-regulatory region binding"/>
    <property type="evidence" value="ECO:0007669"/>
    <property type="project" value="TreeGrafter"/>
</dbReference>
<keyword evidence="4 7" id="KW-0238">DNA-binding</keyword>
<gene>
    <name evidence="7" type="primary">betI</name>
    <name evidence="10" type="ordered locus">HCH_00849</name>
</gene>
<evidence type="ECO:0000256" key="6">
    <source>
        <dbReference type="ARBA" id="ARBA00024936"/>
    </source>
</evidence>
<dbReference type="RefSeq" id="WP_011394817.1">
    <property type="nucleotide sequence ID" value="NC_007645.1"/>
</dbReference>
<dbReference type="PANTHER" id="PTHR30055:SF234">
    <property type="entry name" value="HTH-TYPE TRANSCRIPTIONAL REGULATOR BETI"/>
    <property type="match status" value="1"/>
</dbReference>
<evidence type="ECO:0000256" key="3">
    <source>
        <dbReference type="ARBA" id="ARBA00023015"/>
    </source>
</evidence>
<dbReference type="HOGENOM" id="CLU_069356_15_4_6"/>
<dbReference type="UniPathway" id="UPA00529"/>
<comment type="function">
    <text evidence="7">Repressor involved in choline regulation of the bet genes.</text>
</comment>
<dbReference type="eggNOG" id="COG1309">
    <property type="taxonomic scope" value="Bacteria"/>
</dbReference>
<dbReference type="STRING" id="349521.HCH_00849"/>
<dbReference type="SUPFAM" id="SSF48498">
    <property type="entry name" value="Tetracyclin repressor-like, C-terminal domain"/>
    <property type="match status" value="1"/>
</dbReference>
<name>Q2SNN2_HAHCH</name>
<dbReference type="AlphaFoldDB" id="Q2SNN2"/>
<dbReference type="OrthoDB" id="7618612at2"/>
<dbReference type="InterPro" id="IPR023772">
    <property type="entry name" value="DNA-bd_HTH_TetR-type_CS"/>
</dbReference>
<dbReference type="GO" id="GO:0003700">
    <property type="term" value="F:DNA-binding transcription factor activity"/>
    <property type="evidence" value="ECO:0007669"/>
    <property type="project" value="UniProtKB-UniRule"/>
</dbReference>
<protein>
    <recommendedName>
        <fullName evidence="7">HTH-type transcriptional regulator BetI</fullName>
    </recommendedName>
</protein>
<feature type="domain" description="HTH tetR-type" evidence="9">
    <location>
        <begin position="8"/>
        <end position="68"/>
    </location>
</feature>
<evidence type="ECO:0000313" key="11">
    <source>
        <dbReference type="Proteomes" id="UP000000238"/>
    </source>
</evidence>
<evidence type="ECO:0000256" key="7">
    <source>
        <dbReference type="HAMAP-Rule" id="MF_00768"/>
    </source>
</evidence>
<dbReference type="KEGG" id="hch:HCH_00849"/>
<evidence type="ECO:0000256" key="2">
    <source>
        <dbReference type="ARBA" id="ARBA00022491"/>
    </source>
</evidence>
<dbReference type="NCBIfam" id="NF001978">
    <property type="entry name" value="PRK00767.1"/>
    <property type="match status" value="1"/>
</dbReference>
<dbReference type="PROSITE" id="PS50977">
    <property type="entry name" value="HTH_TETR_2"/>
    <property type="match status" value="1"/>
</dbReference>
<dbReference type="Pfam" id="PF13977">
    <property type="entry name" value="TetR_C_6"/>
    <property type="match status" value="1"/>
</dbReference>
<dbReference type="InterPro" id="IPR050109">
    <property type="entry name" value="HTH-type_TetR-like_transc_reg"/>
</dbReference>
<dbReference type="Gene3D" id="1.10.357.10">
    <property type="entry name" value="Tetracycline Repressor, domain 2"/>
    <property type="match status" value="1"/>
</dbReference>
<evidence type="ECO:0000259" key="9">
    <source>
        <dbReference type="PROSITE" id="PS50977"/>
    </source>
</evidence>
<dbReference type="InterPro" id="IPR017757">
    <property type="entry name" value="Tscrpt_rep_BetI"/>
</dbReference>
<dbReference type="GO" id="GO:0045892">
    <property type="term" value="P:negative regulation of DNA-templated transcription"/>
    <property type="evidence" value="ECO:0007669"/>
    <property type="project" value="UniProtKB-UniRule"/>
</dbReference>
<evidence type="ECO:0000313" key="10">
    <source>
        <dbReference type="EMBL" id="ABC27742.1"/>
    </source>
</evidence>
<dbReference type="InterPro" id="IPR001647">
    <property type="entry name" value="HTH_TetR"/>
</dbReference>
<dbReference type="InterPro" id="IPR009057">
    <property type="entry name" value="Homeodomain-like_sf"/>
</dbReference>
<evidence type="ECO:0000256" key="5">
    <source>
        <dbReference type="ARBA" id="ARBA00023163"/>
    </source>
</evidence>
<dbReference type="PROSITE" id="PS01081">
    <property type="entry name" value="HTH_TETR_1"/>
    <property type="match status" value="1"/>
</dbReference>
<dbReference type="InterPro" id="IPR036271">
    <property type="entry name" value="Tet_transcr_reg_TetR-rel_C_sf"/>
</dbReference>
<keyword evidence="2 7" id="KW-0678">Repressor</keyword>
<evidence type="ECO:0000256" key="8">
    <source>
        <dbReference type="PROSITE-ProRule" id="PRU00335"/>
    </source>
</evidence>
<keyword evidence="5 7" id="KW-0804">Transcription</keyword>
<dbReference type="HAMAP" id="MF_00768">
    <property type="entry name" value="HTH_type_BetI"/>
    <property type="match status" value="1"/>
</dbReference>
<accession>Q2SNN2</accession>
<comment type="pathway">
    <text evidence="1 7">Amine and polyamine biosynthesis; betaine biosynthesis via choline pathway [regulation].</text>
</comment>
<organism evidence="10 11">
    <name type="scientific">Hahella chejuensis (strain KCTC 2396)</name>
    <dbReference type="NCBI Taxonomy" id="349521"/>
    <lineage>
        <taxon>Bacteria</taxon>
        <taxon>Pseudomonadati</taxon>
        <taxon>Pseudomonadota</taxon>
        <taxon>Gammaproteobacteria</taxon>
        <taxon>Oceanospirillales</taxon>
        <taxon>Hahellaceae</taxon>
        <taxon>Hahella</taxon>
    </lineage>
</organism>
<evidence type="ECO:0000256" key="1">
    <source>
        <dbReference type="ARBA" id="ARBA00004719"/>
    </source>
</evidence>
<comment type="function">
    <text evidence="6">Repressor involved in the biosynthesis of the osmoprotectant glycine betaine. It represses transcription of the choline transporter BetT and the genes of BetAB involved in the synthesis of glycine betaine.</text>
</comment>
<dbReference type="GO" id="GO:0019285">
    <property type="term" value="P:glycine betaine biosynthetic process from choline"/>
    <property type="evidence" value="ECO:0007669"/>
    <property type="project" value="UniProtKB-UniRule"/>
</dbReference>
<dbReference type="SUPFAM" id="SSF46689">
    <property type="entry name" value="Homeodomain-like"/>
    <property type="match status" value="1"/>
</dbReference>
<keyword evidence="11" id="KW-1185">Reference proteome</keyword>
<dbReference type="Pfam" id="PF00440">
    <property type="entry name" value="TetR_N"/>
    <property type="match status" value="1"/>
</dbReference>
<sequence>MPKIVVEAEKKEQLIEATLKSVEAYGIPGTTINSISRYAGVSTGIISHYFGGKQALMEATVRYLLEALKTSLLKELAKTSDGSPYSRLLSIVEANFSKLQVSERAAKTWMAFWAQAMHDPQLARLQRVNERRLFSNLKVSLREILPPSQVEDQAHAIAALIDGLWLRSALSSGGLSVVQAERICKNYVSELFEGKHKA</sequence>
<evidence type="ECO:0000256" key="4">
    <source>
        <dbReference type="ARBA" id="ARBA00023125"/>
    </source>
</evidence>
<keyword evidence="3 7" id="KW-0805">Transcription regulation</keyword>
<dbReference type="Proteomes" id="UP000000238">
    <property type="component" value="Chromosome"/>
</dbReference>
<dbReference type="EMBL" id="CP000155">
    <property type="protein sequence ID" value="ABC27742.1"/>
    <property type="molecule type" value="Genomic_DNA"/>
</dbReference>
<feature type="DNA-binding region" description="H-T-H motif" evidence="7 8">
    <location>
        <begin position="31"/>
        <end position="50"/>
    </location>
</feature>
<proteinExistence type="inferred from homology"/>
<reference evidence="10 11" key="1">
    <citation type="journal article" date="2005" name="Nucleic Acids Res.">
        <title>Genomic blueprint of Hahella chejuensis, a marine microbe producing an algicidal agent.</title>
        <authorList>
            <person name="Jeong H."/>
            <person name="Yim J.H."/>
            <person name="Lee C."/>
            <person name="Choi S.-H."/>
            <person name="Park Y.K."/>
            <person name="Yoon S.H."/>
            <person name="Hur C.-G."/>
            <person name="Kang H.-Y."/>
            <person name="Kim D."/>
            <person name="Lee H.H."/>
            <person name="Park K.H."/>
            <person name="Park S.-H."/>
            <person name="Park H.-S."/>
            <person name="Lee H.K."/>
            <person name="Oh T.K."/>
            <person name="Kim J.F."/>
        </authorList>
    </citation>
    <scope>NUCLEOTIDE SEQUENCE [LARGE SCALE GENOMIC DNA]</scope>
    <source>
        <strain evidence="10 11">KCTC 2396</strain>
    </source>
</reference>
<dbReference type="InterPro" id="IPR039538">
    <property type="entry name" value="BetI_C"/>
</dbReference>
<dbReference type="PANTHER" id="PTHR30055">
    <property type="entry name" value="HTH-TYPE TRANSCRIPTIONAL REGULATOR RUTR"/>
    <property type="match status" value="1"/>
</dbReference>
<dbReference type="NCBIfam" id="TIGR03384">
    <property type="entry name" value="betaine_BetI"/>
    <property type="match status" value="1"/>
</dbReference>